<dbReference type="SUPFAM" id="SSF46689">
    <property type="entry name" value="Homeodomain-like"/>
    <property type="match status" value="2"/>
</dbReference>
<organism evidence="4 5">
    <name type="scientific">Novosphingobium mathurense</name>
    <dbReference type="NCBI Taxonomy" id="428990"/>
    <lineage>
        <taxon>Bacteria</taxon>
        <taxon>Pseudomonadati</taxon>
        <taxon>Pseudomonadota</taxon>
        <taxon>Alphaproteobacteria</taxon>
        <taxon>Sphingomonadales</taxon>
        <taxon>Sphingomonadaceae</taxon>
        <taxon>Novosphingobium</taxon>
    </lineage>
</organism>
<dbReference type="Proteomes" id="UP000190989">
    <property type="component" value="Unassembled WGS sequence"/>
</dbReference>
<dbReference type="Pfam" id="PF14246">
    <property type="entry name" value="TetR_C_7"/>
    <property type="match status" value="2"/>
</dbReference>
<feature type="DNA-binding region" description="H-T-H motif" evidence="2">
    <location>
        <begin position="256"/>
        <end position="275"/>
    </location>
</feature>
<dbReference type="PROSITE" id="PS50977">
    <property type="entry name" value="HTH_TETR_2"/>
    <property type="match status" value="2"/>
</dbReference>
<feature type="domain" description="HTH tetR-type" evidence="3">
    <location>
        <begin position="233"/>
        <end position="293"/>
    </location>
</feature>
<evidence type="ECO:0000313" key="5">
    <source>
        <dbReference type="Proteomes" id="UP000190989"/>
    </source>
</evidence>
<dbReference type="Gene3D" id="1.10.10.60">
    <property type="entry name" value="Homeodomain-like"/>
    <property type="match status" value="1"/>
</dbReference>
<evidence type="ECO:0000259" key="3">
    <source>
        <dbReference type="PROSITE" id="PS50977"/>
    </source>
</evidence>
<evidence type="ECO:0000256" key="1">
    <source>
        <dbReference type="ARBA" id="ARBA00023125"/>
    </source>
</evidence>
<evidence type="ECO:0000313" key="4">
    <source>
        <dbReference type="EMBL" id="SLK02074.1"/>
    </source>
</evidence>
<dbReference type="InterPro" id="IPR009057">
    <property type="entry name" value="Homeodomain-like_sf"/>
</dbReference>
<dbReference type="STRING" id="428990.SAMN06295987_10439"/>
<dbReference type="EMBL" id="FVZE01000004">
    <property type="protein sequence ID" value="SLK02074.1"/>
    <property type="molecule type" value="Genomic_DNA"/>
</dbReference>
<protein>
    <submittedName>
        <fullName evidence="4">Transcriptional regulator, TetR family</fullName>
    </submittedName>
</protein>
<dbReference type="Gene3D" id="1.10.357.10">
    <property type="entry name" value="Tetracycline Repressor, domain 2"/>
    <property type="match status" value="2"/>
</dbReference>
<keyword evidence="5" id="KW-1185">Reference proteome</keyword>
<dbReference type="Pfam" id="PF00440">
    <property type="entry name" value="TetR_N"/>
    <property type="match status" value="2"/>
</dbReference>
<dbReference type="InterPro" id="IPR001647">
    <property type="entry name" value="HTH_TetR"/>
</dbReference>
<accession>A0A1U6I238</accession>
<feature type="DNA-binding region" description="H-T-H motif" evidence="2">
    <location>
        <begin position="36"/>
        <end position="55"/>
    </location>
</feature>
<feature type="domain" description="HTH tetR-type" evidence="3">
    <location>
        <begin position="13"/>
        <end position="73"/>
    </location>
</feature>
<dbReference type="PRINTS" id="PR00455">
    <property type="entry name" value="HTHTETR"/>
</dbReference>
<dbReference type="InterPro" id="IPR039536">
    <property type="entry name" value="TetR_C_Proteobacteria"/>
</dbReference>
<sequence>MNENHDRKSDRLTASRARILKAAGEVFLEIGFERTSVDQIAAVARMSKQSIYELFPNKQALFEAAVRDALDMGRSRLAFVEPSTNVEQTLSEFGEGLFRGFADAVNFGLFRASIVAATHFPELADELHEDRIARSRKLADYLETLMDNGTLQQADPLLTASRFGGLAIQGSRYFLGTPLSAERARQAIVRSAIGLFLHGYAGMAAIDDMDLANLTDAPLPPAIESKVAVRLSPEKVQRLMDAVLAEFLERGFPAAKINRAASAAQSSTATVYRHFSSKENLLRHVVEREIHTTSQVTLQVKLAGDAQTALAALARQVLDWHLMPQNIALHRLLIQESDLVPDLAARFYDVRVAVAGRALTSLLETHGLPKPNSAAIRAFYVLATFAARFLTLTTVPEPAQRDSYSGECARLFLRGLAMPPLREDR</sequence>
<dbReference type="PANTHER" id="PTHR30055">
    <property type="entry name" value="HTH-TYPE TRANSCRIPTIONAL REGULATOR RUTR"/>
    <property type="match status" value="1"/>
</dbReference>
<dbReference type="AlphaFoldDB" id="A0A1U6I238"/>
<gene>
    <name evidence="4" type="ORF">SAMN06295987_10439</name>
</gene>
<proteinExistence type="predicted"/>
<dbReference type="GO" id="GO:0000976">
    <property type="term" value="F:transcription cis-regulatory region binding"/>
    <property type="evidence" value="ECO:0007669"/>
    <property type="project" value="TreeGrafter"/>
</dbReference>
<dbReference type="PANTHER" id="PTHR30055:SF146">
    <property type="entry name" value="HTH-TYPE TRANSCRIPTIONAL DUAL REGULATOR CECR"/>
    <property type="match status" value="1"/>
</dbReference>
<keyword evidence="1 2" id="KW-0238">DNA-binding</keyword>
<dbReference type="InterPro" id="IPR036271">
    <property type="entry name" value="Tet_transcr_reg_TetR-rel_C_sf"/>
</dbReference>
<dbReference type="GO" id="GO:0003700">
    <property type="term" value="F:DNA-binding transcription factor activity"/>
    <property type="evidence" value="ECO:0007669"/>
    <property type="project" value="TreeGrafter"/>
</dbReference>
<evidence type="ECO:0000256" key="2">
    <source>
        <dbReference type="PROSITE-ProRule" id="PRU00335"/>
    </source>
</evidence>
<reference evidence="5" key="1">
    <citation type="submission" date="2017-02" db="EMBL/GenBank/DDBJ databases">
        <authorList>
            <person name="Varghese N."/>
            <person name="Submissions S."/>
        </authorList>
    </citation>
    <scope>NUCLEOTIDE SEQUENCE [LARGE SCALE GENOMIC DNA]</scope>
    <source>
        <strain evidence="5">SM117</strain>
    </source>
</reference>
<name>A0A1U6I238_9SPHN</name>
<dbReference type="SUPFAM" id="SSF48498">
    <property type="entry name" value="Tetracyclin repressor-like, C-terminal domain"/>
    <property type="match status" value="1"/>
</dbReference>
<dbReference type="RefSeq" id="WP_079730756.1">
    <property type="nucleotide sequence ID" value="NZ_FVZE01000004.1"/>
</dbReference>
<dbReference type="InterPro" id="IPR050109">
    <property type="entry name" value="HTH-type_TetR-like_transc_reg"/>
</dbReference>